<feature type="domain" description="Histidine kinase" evidence="2">
    <location>
        <begin position="388"/>
        <end position="613"/>
    </location>
</feature>
<sequence>MKIAFSQKIGVRVVFFPMTVLCAAFIVAGVLFYAFSPPYFVQGFHTVHLRNLVAEKRAVFDAWFARSGKYLKILARDRVLLDALPLPDAVPSAAGMRRKGVAEALDKARANVSRRLEEAVPLSPFTLLALVAQDGRVVAASRTDLIGEDWSGKDLIRNALAEAKAAEAASFFSEGAGGGGIFFLTPLFDTGGEVRAVLCAVSPADEPARSLVLQSGVYRTEKVELIDREGNLVLTQGGIPHKKLRYNVPKTGKEDRVRLKDHLYFYASSLSNAPYRLIATVREAEVVHPFGLAKTLYFSFAGILLLIAALQTLLSRRLIDKPATRLLHAVDAAASGGRRPEGEKGDSGELQALQGRVEGLLMELREKEALLRESGARRKEVLPDLLPRLFREVDREVGSFAGEMERVLGRERGLNERDRKTLEGAVHAARGLLPLMEGLLELARTGEGRSEGGRSEDGLREVTHAAAKGFMLCDLLREVEEFAGGLAGAREVEVLAECDESLADSPLSADRDRIRQVMMNLAVHAVESSDSGVVTVLSTQSVRGGKEYLEISVAHSGKGSVPGREDQSPGGFSSLAPLRVAVSMSLAEALGGECIAEDEDGVGVVFTVTIPLA</sequence>
<evidence type="ECO:0000313" key="3">
    <source>
        <dbReference type="EMBL" id="MBZ0155709.1"/>
    </source>
</evidence>
<dbReference type="SUPFAM" id="SSF103190">
    <property type="entry name" value="Sensory domain-like"/>
    <property type="match status" value="1"/>
</dbReference>
<evidence type="ECO:0000256" key="1">
    <source>
        <dbReference type="SAM" id="Phobius"/>
    </source>
</evidence>
<evidence type="ECO:0000313" key="4">
    <source>
        <dbReference type="Proteomes" id="UP000705867"/>
    </source>
</evidence>
<comment type="caution">
    <text evidence="3">The sequence shown here is derived from an EMBL/GenBank/DDBJ whole genome shotgun (WGS) entry which is preliminary data.</text>
</comment>
<dbReference type="Gene3D" id="3.30.450.20">
    <property type="entry name" value="PAS domain"/>
    <property type="match status" value="1"/>
</dbReference>
<dbReference type="EMBL" id="JAIOIV010000043">
    <property type="protein sequence ID" value="MBZ0155709.1"/>
    <property type="molecule type" value="Genomic_DNA"/>
</dbReference>
<protein>
    <submittedName>
        <fullName evidence="3">Sensor histidine kinase</fullName>
    </submittedName>
</protein>
<accession>A0A953JBG3</accession>
<dbReference type="Gene3D" id="3.30.565.10">
    <property type="entry name" value="Histidine kinase-like ATPase, C-terminal domain"/>
    <property type="match status" value="1"/>
</dbReference>
<name>A0A953JBG3_9BACT</name>
<evidence type="ECO:0000259" key="2">
    <source>
        <dbReference type="PROSITE" id="PS50109"/>
    </source>
</evidence>
<feature type="transmembrane region" description="Helical" evidence="1">
    <location>
        <begin position="12"/>
        <end position="35"/>
    </location>
</feature>
<keyword evidence="1" id="KW-1133">Transmembrane helix</keyword>
<dbReference type="Proteomes" id="UP000705867">
    <property type="component" value="Unassembled WGS sequence"/>
</dbReference>
<dbReference type="InterPro" id="IPR005467">
    <property type="entry name" value="His_kinase_dom"/>
</dbReference>
<dbReference type="SUPFAM" id="SSF55874">
    <property type="entry name" value="ATPase domain of HSP90 chaperone/DNA topoisomerase II/histidine kinase"/>
    <property type="match status" value="1"/>
</dbReference>
<keyword evidence="3" id="KW-0808">Transferase</keyword>
<reference evidence="3" key="2">
    <citation type="submission" date="2021-08" db="EMBL/GenBank/DDBJ databases">
        <authorList>
            <person name="Dalcin Martins P."/>
        </authorList>
    </citation>
    <scope>NUCLEOTIDE SEQUENCE</scope>
    <source>
        <strain evidence="3">MAG_39</strain>
    </source>
</reference>
<keyword evidence="1" id="KW-0472">Membrane</keyword>
<proteinExistence type="predicted"/>
<dbReference type="PROSITE" id="PS50109">
    <property type="entry name" value="HIS_KIN"/>
    <property type="match status" value="1"/>
</dbReference>
<dbReference type="InterPro" id="IPR003594">
    <property type="entry name" value="HATPase_dom"/>
</dbReference>
<keyword evidence="1" id="KW-0812">Transmembrane</keyword>
<dbReference type="Pfam" id="PF02518">
    <property type="entry name" value="HATPase_c"/>
    <property type="match status" value="1"/>
</dbReference>
<dbReference type="AlphaFoldDB" id="A0A953JBG3"/>
<dbReference type="InterPro" id="IPR029151">
    <property type="entry name" value="Sensor-like_sf"/>
</dbReference>
<organism evidence="3 4">
    <name type="scientific">Candidatus Nitrobium versatile</name>
    <dbReference type="NCBI Taxonomy" id="2884831"/>
    <lineage>
        <taxon>Bacteria</taxon>
        <taxon>Pseudomonadati</taxon>
        <taxon>Nitrospirota</taxon>
        <taxon>Nitrospiria</taxon>
        <taxon>Nitrospirales</taxon>
        <taxon>Nitrospiraceae</taxon>
        <taxon>Candidatus Nitrobium</taxon>
    </lineage>
</organism>
<dbReference type="InterPro" id="IPR036890">
    <property type="entry name" value="HATPase_C_sf"/>
</dbReference>
<gene>
    <name evidence="3" type="ORF">K8I29_05770</name>
</gene>
<dbReference type="GO" id="GO:0016301">
    <property type="term" value="F:kinase activity"/>
    <property type="evidence" value="ECO:0007669"/>
    <property type="project" value="UniProtKB-KW"/>
</dbReference>
<keyword evidence="3" id="KW-0418">Kinase</keyword>
<reference evidence="3" key="1">
    <citation type="journal article" date="2021" name="bioRxiv">
        <title>Unraveling nitrogen, sulfur and carbon metabolic pathways and microbial community transcriptional responses to substrate deprivation and toxicity stresses in a bioreactor mimicking anoxic brackish coastal sediment conditions.</title>
        <authorList>
            <person name="Martins P.D."/>
            <person name="Echeveste M.J."/>
            <person name="Arshad A."/>
            <person name="Kurth J."/>
            <person name="Ouboter H."/>
            <person name="Jetten M.S.M."/>
            <person name="Welte C.U."/>
        </authorList>
    </citation>
    <scope>NUCLEOTIDE SEQUENCE</scope>
    <source>
        <strain evidence="3">MAG_39</strain>
    </source>
</reference>